<evidence type="ECO:0000313" key="4">
    <source>
        <dbReference type="Proteomes" id="UP000246121"/>
    </source>
</evidence>
<dbReference type="VEuPathDB" id="TriTrypDB:C3747_5g227"/>
<dbReference type="VEuPathDB" id="TriTrypDB:TcBrA4_0163790"/>
<evidence type="ECO:0000256" key="1">
    <source>
        <dbReference type="SAM" id="MobiDB-lite"/>
    </source>
</evidence>
<dbReference type="Pfam" id="PF01456">
    <property type="entry name" value="Mucin"/>
    <property type="match status" value="1"/>
</dbReference>
<dbReference type="Proteomes" id="UP000246121">
    <property type="component" value="Unassembled WGS sequence"/>
</dbReference>
<dbReference type="VEuPathDB" id="TriTrypDB:TcYC6_0039480"/>
<gene>
    <name evidence="3" type="ORF">C4B63_169g52</name>
</gene>
<feature type="signal peptide" evidence="2">
    <location>
        <begin position="1"/>
        <end position="29"/>
    </location>
</feature>
<dbReference type="VEuPathDB" id="TriTrypDB:TcCL_Unassigned04139"/>
<dbReference type="VEuPathDB" id="TriTrypDB:TcCLB.498829.10"/>
<keyword evidence="2" id="KW-0732">Signal</keyword>
<feature type="compositionally biased region" description="Low complexity" evidence="1">
    <location>
        <begin position="322"/>
        <end position="336"/>
    </location>
</feature>
<feature type="compositionally biased region" description="Polar residues" evidence="1">
    <location>
        <begin position="147"/>
        <end position="159"/>
    </location>
</feature>
<comment type="caution">
    <text evidence="3">The sequence shown here is derived from an EMBL/GenBank/DDBJ whole genome shotgun (WGS) entry which is preliminary data.</text>
</comment>
<sequence length="397" mass="40340">MFVMMSCRLLCVLLVPALICCSLCVCATAAATMVRVRPAGDGPVTAGQMWAVMAAESESVADDAGRKVNVNSEGSNNQEDEKGGGNEASDGPTPMPLETLTPPTRQDQPSTDQPRSITLNPSDTGDASDSQTRAIGQESLGGGPAAGTTSSLPNSSQQAAGGVHARGGSSSQGIQASGQTVTGQPQVSETAKATPQGGGGGGPGAQQEAEHTTKDGGGNALGKNGNEKGEPPAGLQTAPRPSSGGSANVAPNPAVSIPLPPEPKSTSEATGTGESPHPTDNAQTQSMRTDTAPSTAQTQNSPNSKPQESEAEITTTEAPINTAGNTEAPTTTTTRAPSRFREIDGSLSSSAWVCASLLRSSYPRWCTSLLLKRCVRAVRASTQSRGHVCPPNVVRCK</sequence>
<protein>
    <submittedName>
        <fullName evidence="3">Putative mucin TcMUC</fullName>
    </submittedName>
</protein>
<feature type="compositionally biased region" description="Polar residues" evidence="1">
    <location>
        <begin position="105"/>
        <end position="134"/>
    </location>
</feature>
<feature type="compositionally biased region" description="Low complexity" evidence="1">
    <location>
        <begin position="167"/>
        <end position="179"/>
    </location>
</feature>
<dbReference type="EMBL" id="PRFA01000169">
    <property type="protein sequence ID" value="PWU85296.1"/>
    <property type="molecule type" value="Genomic_DNA"/>
</dbReference>
<proteinExistence type="predicted"/>
<dbReference type="InterPro" id="IPR000458">
    <property type="entry name" value="Tryp_mucin"/>
</dbReference>
<feature type="chain" id="PRO_5016136093" evidence="2">
    <location>
        <begin position="30"/>
        <end position="397"/>
    </location>
</feature>
<dbReference type="VEuPathDB" id="TriTrypDB:BCY84_16972"/>
<dbReference type="VEuPathDB" id="TriTrypDB:TcCLB.507071.170"/>
<evidence type="ECO:0000313" key="3">
    <source>
        <dbReference type="EMBL" id="PWU85296.1"/>
    </source>
</evidence>
<feature type="region of interest" description="Disordered" evidence="1">
    <location>
        <begin position="59"/>
        <end position="337"/>
    </location>
</feature>
<organism evidence="3 4">
    <name type="scientific">Trypanosoma cruzi</name>
    <dbReference type="NCBI Taxonomy" id="5693"/>
    <lineage>
        <taxon>Eukaryota</taxon>
        <taxon>Discoba</taxon>
        <taxon>Euglenozoa</taxon>
        <taxon>Kinetoplastea</taxon>
        <taxon>Metakinetoplastina</taxon>
        <taxon>Trypanosomatida</taxon>
        <taxon>Trypanosomatidae</taxon>
        <taxon>Trypanosoma</taxon>
        <taxon>Schizotrypanum</taxon>
    </lineage>
</organism>
<name>A0A2V2UQ20_TRYCR</name>
<feature type="compositionally biased region" description="Polar residues" evidence="1">
    <location>
        <begin position="264"/>
        <end position="319"/>
    </location>
</feature>
<reference evidence="3 4" key="1">
    <citation type="journal article" date="2018" name="Microb. Genom.">
        <title>Expanding an expanded genome: long-read sequencing of Trypanosoma cruzi.</title>
        <authorList>
            <person name="Berna L."/>
            <person name="Rodriguez M."/>
            <person name="Chiribao M.L."/>
            <person name="Parodi-Talice A."/>
            <person name="Pita S."/>
            <person name="Rijo G."/>
            <person name="Alvarez-Valin F."/>
            <person name="Robello C."/>
        </authorList>
    </citation>
    <scope>NUCLEOTIDE SEQUENCE [LARGE SCALE GENOMIC DNA]</scope>
    <source>
        <strain evidence="3 4">Dm28c</strain>
    </source>
</reference>
<dbReference type="VEuPathDB" id="TriTrypDB:C4B63_169g52"/>
<accession>A0A2V2UQ20</accession>
<dbReference type="VEuPathDB" id="TriTrypDB:TCSYLVIO_009636"/>
<dbReference type="VEuPathDB" id="TriTrypDB:TcCLB.511077.90"/>
<dbReference type="VEuPathDB" id="TriTrypDB:TcG_11708"/>
<dbReference type="VEuPathDB" id="TriTrypDB:Tc_MARK_7376"/>
<dbReference type="AlphaFoldDB" id="A0A2V2UQ20"/>
<evidence type="ECO:0000256" key="2">
    <source>
        <dbReference type="SAM" id="SignalP"/>
    </source>
</evidence>
<feature type="compositionally biased region" description="Polar residues" evidence="1">
    <location>
        <begin position="180"/>
        <end position="193"/>
    </location>
</feature>